<dbReference type="GO" id="GO:0030313">
    <property type="term" value="C:cell envelope"/>
    <property type="evidence" value="ECO:0007669"/>
    <property type="project" value="UniProtKB-SubCell"/>
</dbReference>
<keyword evidence="5" id="KW-0004">4Fe-4S</keyword>
<feature type="domain" description="4Fe-4S ferredoxin-type" evidence="13">
    <location>
        <begin position="157"/>
        <end position="186"/>
    </location>
</feature>
<keyword evidence="8" id="KW-0249">Electron transport</keyword>
<evidence type="ECO:0000313" key="15">
    <source>
        <dbReference type="Proteomes" id="UP000015455"/>
    </source>
</evidence>
<dbReference type="Gene3D" id="3.30.70.20">
    <property type="match status" value="3"/>
</dbReference>
<dbReference type="STRING" id="1348657.M622_13655"/>
<evidence type="ECO:0000259" key="13">
    <source>
        <dbReference type="PROSITE" id="PS51379"/>
    </source>
</evidence>
<dbReference type="InterPro" id="IPR017839">
    <property type="entry name" value="DMSO_Rdtase_II_Fe-S_su"/>
</dbReference>
<evidence type="ECO:0000256" key="7">
    <source>
        <dbReference type="ARBA" id="ARBA00022737"/>
    </source>
</evidence>
<comment type="cofactor">
    <cofactor evidence="2">
        <name>[4Fe-4S] cluster</name>
        <dbReference type="ChEBI" id="CHEBI:49883"/>
    </cofactor>
</comment>
<reference evidence="14 15" key="1">
    <citation type="submission" date="2013-06" db="EMBL/GenBank/DDBJ databases">
        <title>Draft genome sequence of Thauera terpenica.</title>
        <authorList>
            <person name="Liu B."/>
            <person name="Frostegard A.H."/>
            <person name="Shapleigh J.P."/>
        </authorList>
    </citation>
    <scope>NUCLEOTIDE SEQUENCE [LARGE SCALE GENOMIC DNA]</scope>
    <source>
        <strain evidence="14 15">58Eu</strain>
    </source>
</reference>
<organism evidence="14 15">
    <name type="scientific">Thauera terpenica 58Eu</name>
    <dbReference type="NCBI Taxonomy" id="1348657"/>
    <lineage>
        <taxon>Bacteria</taxon>
        <taxon>Pseudomonadati</taxon>
        <taxon>Pseudomonadota</taxon>
        <taxon>Betaproteobacteria</taxon>
        <taxon>Rhodocyclales</taxon>
        <taxon>Zoogloeaceae</taxon>
        <taxon>Thauera</taxon>
    </lineage>
</organism>
<keyword evidence="11" id="KW-0003">3Fe-4S</keyword>
<evidence type="ECO:0000256" key="11">
    <source>
        <dbReference type="ARBA" id="ARBA00023291"/>
    </source>
</evidence>
<evidence type="ECO:0000256" key="3">
    <source>
        <dbReference type="ARBA" id="ARBA00004196"/>
    </source>
</evidence>
<keyword evidence="10" id="KW-0411">Iron-sulfur</keyword>
<dbReference type="GO" id="GO:0042597">
    <property type="term" value="C:periplasmic space"/>
    <property type="evidence" value="ECO:0007669"/>
    <property type="project" value="InterPro"/>
</dbReference>
<evidence type="ECO:0000256" key="8">
    <source>
        <dbReference type="ARBA" id="ARBA00022982"/>
    </source>
</evidence>
<keyword evidence="4" id="KW-0813">Transport</keyword>
<gene>
    <name evidence="14" type="ORF">M622_13655</name>
</gene>
<dbReference type="eggNOG" id="COG1140">
    <property type="taxonomic scope" value="Bacteria"/>
</dbReference>
<keyword evidence="9" id="KW-0408">Iron</keyword>
<comment type="caution">
    <text evidence="14">The sequence shown here is derived from an EMBL/GenBank/DDBJ whole genome shotgun (WGS) entry which is preliminary data.</text>
</comment>
<dbReference type="Proteomes" id="UP000015455">
    <property type="component" value="Unassembled WGS sequence"/>
</dbReference>
<proteinExistence type="predicted"/>
<dbReference type="GO" id="GO:0046872">
    <property type="term" value="F:metal ion binding"/>
    <property type="evidence" value="ECO:0007669"/>
    <property type="project" value="UniProtKB-KW"/>
</dbReference>
<dbReference type="PROSITE" id="PS51379">
    <property type="entry name" value="4FE4S_FER_2"/>
    <property type="match status" value="3"/>
</dbReference>
<feature type="domain" description="4Fe-4S ferredoxin-type" evidence="13">
    <location>
        <begin position="6"/>
        <end position="35"/>
    </location>
</feature>
<dbReference type="NCBIfam" id="TIGR03478">
    <property type="entry name" value="DMSO_red_II_bet"/>
    <property type="match status" value="1"/>
</dbReference>
<dbReference type="Pfam" id="PF13247">
    <property type="entry name" value="Fer4_11"/>
    <property type="match status" value="1"/>
</dbReference>
<dbReference type="PANTHER" id="PTHR43518:SF1">
    <property type="entry name" value="RESPIRATORY NITRATE REDUCTASE 1 BETA CHAIN"/>
    <property type="match status" value="1"/>
</dbReference>
<feature type="domain" description="4Fe-4S ferredoxin-type" evidence="13">
    <location>
        <begin position="124"/>
        <end position="155"/>
    </location>
</feature>
<dbReference type="SUPFAM" id="SSF54862">
    <property type="entry name" value="4Fe-4S ferredoxins"/>
    <property type="match status" value="1"/>
</dbReference>
<dbReference type="RefSeq" id="WP_021248701.1">
    <property type="nucleotide sequence ID" value="NZ_ATJV01000047.1"/>
</dbReference>
<comment type="cofactor">
    <cofactor evidence="1">
        <name>[3Fe-4S] cluster</name>
        <dbReference type="ChEBI" id="CHEBI:21137"/>
    </cofactor>
</comment>
<evidence type="ECO:0000256" key="12">
    <source>
        <dbReference type="SAM" id="MobiDB-lite"/>
    </source>
</evidence>
<dbReference type="PANTHER" id="PTHR43518">
    <property type="entry name" value="NITRATE REDUCTASE BETA SUBUNIT"/>
    <property type="match status" value="1"/>
</dbReference>
<feature type="region of interest" description="Disordered" evidence="12">
    <location>
        <begin position="340"/>
        <end position="370"/>
    </location>
</feature>
<dbReference type="AlphaFoldDB" id="T0ATU6"/>
<dbReference type="GO" id="GO:0051538">
    <property type="term" value="F:3 iron, 4 sulfur cluster binding"/>
    <property type="evidence" value="ECO:0007669"/>
    <property type="project" value="UniProtKB-KW"/>
</dbReference>
<accession>T0ATU6</accession>
<evidence type="ECO:0000256" key="10">
    <source>
        <dbReference type="ARBA" id="ARBA00023014"/>
    </source>
</evidence>
<sequence length="390" mass="43939">MSKRQVAMVMDLNKCIGCQTCTVACKTLWTRREGMEHMLWNTVNTQPGAGTPHNFEKMGGGFKDGVAQPGIRPTVEDFGKAWEFNHKDVFFGGKSDISLAADGGRHGKGPNWDEDQGGGEFPNSHYFYMPRICNHCTHPACLEACPRKAITKREEDGIVLIDEDRCKGYRFCQEACPYKKIYYNEMEGVSQKCIFCFPRIDEGVTTACSRQCPGRVRFVGYLDDPEGPIWKLVTKWKVALPLHAEYGTEPNVFYVPPLSPPKLDEDGNATDEPRIPTEYLVSLFGDGVHHALETVRREQDKSRRGEPSELMDLLIARKWLDMFGPFQKHPRDAARMRPIPANRQGFKNPLGEKDPLSSDEVMASMAESSEPKASTIRFFSKAEYKNGGRA</sequence>
<evidence type="ECO:0000256" key="1">
    <source>
        <dbReference type="ARBA" id="ARBA00001927"/>
    </source>
</evidence>
<keyword evidence="15" id="KW-1185">Reference proteome</keyword>
<evidence type="ECO:0000256" key="2">
    <source>
        <dbReference type="ARBA" id="ARBA00001966"/>
    </source>
</evidence>
<dbReference type="GO" id="GO:0009061">
    <property type="term" value="P:anaerobic respiration"/>
    <property type="evidence" value="ECO:0007669"/>
    <property type="project" value="InterPro"/>
</dbReference>
<evidence type="ECO:0000313" key="14">
    <source>
        <dbReference type="EMBL" id="EPZ16269.1"/>
    </source>
</evidence>
<keyword evidence="7" id="KW-0677">Repeat</keyword>
<dbReference type="GO" id="GO:0051539">
    <property type="term" value="F:4 iron, 4 sulfur cluster binding"/>
    <property type="evidence" value="ECO:0007669"/>
    <property type="project" value="UniProtKB-KW"/>
</dbReference>
<evidence type="ECO:0000256" key="6">
    <source>
        <dbReference type="ARBA" id="ARBA00022723"/>
    </source>
</evidence>
<dbReference type="InterPro" id="IPR017896">
    <property type="entry name" value="4Fe4S_Fe-S-bd"/>
</dbReference>
<protein>
    <recommendedName>
        <fullName evidence="13">4Fe-4S ferredoxin-type domain-containing protein</fullName>
    </recommendedName>
</protein>
<dbReference type="GO" id="GO:0009055">
    <property type="term" value="F:electron transfer activity"/>
    <property type="evidence" value="ECO:0007669"/>
    <property type="project" value="TreeGrafter"/>
</dbReference>
<dbReference type="GO" id="GO:0016020">
    <property type="term" value="C:membrane"/>
    <property type="evidence" value="ECO:0007669"/>
    <property type="project" value="TreeGrafter"/>
</dbReference>
<evidence type="ECO:0000256" key="9">
    <source>
        <dbReference type="ARBA" id="ARBA00023004"/>
    </source>
</evidence>
<dbReference type="PATRIC" id="fig|1348657.5.peg.1268"/>
<keyword evidence="6" id="KW-0479">Metal-binding</keyword>
<comment type="subcellular location">
    <subcellularLocation>
        <location evidence="3">Cell envelope</location>
    </subcellularLocation>
</comment>
<evidence type="ECO:0000256" key="5">
    <source>
        <dbReference type="ARBA" id="ARBA00022485"/>
    </source>
</evidence>
<dbReference type="EMBL" id="ATJV01000047">
    <property type="protein sequence ID" value="EPZ16269.1"/>
    <property type="molecule type" value="Genomic_DNA"/>
</dbReference>
<evidence type="ECO:0000256" key="4">
    <source>
        <dbReference type="ARBA" id="ARBA00022448"/>
    </source>
</evidence>
<dbReference type="CDD" id="cd10555">
    <property type="entry name" value="EBDH_beta"/>
    <property type="match status" value="1"/>
</dbReference>
<name>T0ATU6_9RHOO</name>